<proteinExistence type="predicted"/>
<protein>
    <submittedName>
        <fullName evidence="1">Uncharacterized protein</fullName>
    </submittedName>
</protein>
<evidence type="ECO:0000313" key="2">
    <source>
        <dbReference type="Proteomes" id="UP001279734"/>
    </source>
</evidence>
<keyword evidence="2" id="KW-1185">Reference proteome</keyword>
<reference evidence="1" key="1">
    <citation type="submission" date="2023-05" db="EMBL/GenBank/DDBJ databases">
        <title>Nepenthes gracilis genome sequencing.</title>
        <authorList>
            <person name="Fukushima K."/>
        </authorList>
    </citation>
    <scope>NUCLEOTIDE SEQUENCE</scope>
    <source>
        <strain evidence="1">SING2019-196</strain>
    </source>
</reference>
<name>A0AAD3SCX9_NEPGR</name>
<organism evidence="1 2">
    <name type="scientific">Nepenthes gracilis</name>
    <name type="common">Slender pitcher plant</name>
    <dbReference type="NCBI Taxonomy" id="150966"/>
    <lineage>
        <taxon>Eukaryota</taxon>
        <taxon>Viridiplantae</taxon>
        <taxon>Streptophyta</taxon>
        <taxon>Embryophyta</taxon>
        <taxon>Tracheophyta</taxon>
        <taxon>Spermatophyta</taxon>
        <taxon>Magnoliopsida</taxon>
        <taxon>eudicotyledons</taxon>
        <taxon>Gunneridae</taxon>
        <taxon>Pentapetalae</taxon>
        <taxon>Caryophyllales</taxon>
        <taxon>Nepenthaceae</taxon>
        <taxon>Nepenthes</taxon>
    </lineage>
</organism>
<dbReference type="EMBL" id="BSYO01000008">
    <property type="protein sequence ID" value="GMH08481.1"/>
    <property type="molecule type" value="Genomic_DNA"/>
</dbReference>
<gene>
    <name evidence="1" type="ORF">Nepgr_010321</name>
</gene>
<accession>A0AAD3SCX9</accession>
<evidence type="ECO:0000313" key="1">
    <source>
        <dbReference type="EMBL" id="GMH08481.1"/>
    </source>
</evidence>
<comment type="caution">
    <text evidence="1">The sequence shown here is derived from an EMBL/GenBank/DDBJ whole genome shotgun (WGS) entry which is preliminary data.</text>
</comment>
<dbReference type="AlphaFoldDB" id="A0AAD3SCX9"/>
<sequence length="85" mass="9564">MRATSRCGLRAMLLDEALILELNSPAEAICKRRQYCCLLTEARRQLSTGFWCSEVSQVLEDCALDPAGDNYCLHISFSNALCWCD</sequence>
<dbReference type="Proteomes" id="UP001279734">
    <property type="component" value="Unassembled WGS sequence"/>
</dbReference>